<accession>A0A6J2VJI7</accession>
<feature type="compositionally biased region" description="Low complexity" evidence="1">
    <location>
        <begin position="232"/>
        <end position="250"/>
    </location>
</feature>
<dbReference type="InterPro" id="IPR026649">
    <property type="entry name" value="NRIP1"/>
</dbReference>
<name>A0A6J2VJI7_CHACN</name>
<feature type="region of interest" description="Disordered" evidence="1">
    <location>
        <begin position="690"/>
        <end position="712"/>
    </location>
</feature>
<feature type="compositionally biased region" description="Polar residues" evidence="1">
    <location>
        <begin position="1110"/>
        <end position="1120"/>
    </location>
</feature>
<feature type="domain" description="Nuclear receptor-interacting protein 1 repression" evidence="4">
    <location>
        <begin position="867"/>
        <end position="1128"/>
    </location>
</feature>
<feature type="region of interest" description="Disordered" evidence="1">
    <location>
        <begin position="169"/>
        <end position="251"/>
    </location>
</feature>
<sequence>MTHGEETGSETHQDTAVLTYLEGLLMHRVAGAQGATATQRCDAGHDNQGQDNKGAGGVTQPNQGPQQEQDKAVPHGGSSQHLKKARLLCSEAWTEQKKSGPPVELRGQNDDDDDDDDDDDPSGLNGSPNCKGESTLLANLLQSFSSRLQNVALSQQIVQSLRQQDASSQISKAAHEDKTVTSCHRPASNHLKGLIKKSKTQNHINSVPYPCRPASQDRLSESPKKLQSNAQSSASSSSSSSSSPSSDSMSCAERLKAVANLVNIRSSPAPSPKPSVACSQLALLLSSEAHLQQYSREHALKAQLSGRSASQRLAAMATQHPQDKKQTTTATQPQMTTETLSSLRSKNGTPPQMSTSSGRLSLTSGQSLAARSSPASHHLRGRRPFERHGSRPTPNCSSLLLQLLNNHNTKHCINGQGHLKEDSSTLRRQESPSLSDSEHSNPDSSLHSDAESVHSTCSPIDLSLKNRASAPTVSSSSSPVLDKPMESQLNRLKPETPHTVVTVESRDLDRSPEMKPHHKVTLLELLLDHKNNEKVNKGLLNPDLQPAIIPKASSASTVRQAFVTTRACEEKRTMSPLHELGSRSPQILPTFPHRRDSNSTASPYIIYGSPPAQSMPLDLCKNKPLVSKSSVKGQAFSASKLLQNLAQCGKQIASPSPLSTSFPPGKRKMQELNVDHSATLLERLTAPVQRNNTPASEGTQVRAPVAPESSQNVSEIENLLERRTVLQLLLGNASQKERTDRKRKRDTGYSTCFEKQPNQTNSLCHLNGAYLNVPVKTEAVEEDHESDNGKETKECQSVPLEAGSRQSQNPLSHKIIKQEPLSPEVMPKDGILSHLLKQQAGAIPQDTPEDSNHGITKIEPHEYQGPTIPKKRKFSVEPEDHFEVCQSGGTSDRSCNQKISRDCSTSGRPESLEPKEPSSPPEADSPPARFPPVESPPSDSQGFNVLKQLLLSDNCLKELSQPRSTFSPPMDQGRLDRSTIKTPRHNSELMGFQKDQNHSKISAGLEGNTSPESPRGALGTRWESPKSKAEAMKEDTKDSVKGEVGGEEKQDCQPDSPRLTKANPILYYMLQRGNVHLVKESREYESGVSQCRMQLKVKEETVSDTEAFDYSQNLKQNSQNHKSRDTARLNGSLKKS</sequence>
<dbReference type="CTD" id="796407"/>
<dbReference type="GO" id="GO:0005102">
    <property type="term" value="F:signaling receptor binding"/>
    <property type="evidence" value="ECO:0007669"/>
    <property type="project" value="InterPro"/>
</dbReference>
<feature type="region of interest" description="Disordered" evidence="1">
    <location>
        <begin position="733"/>
        <end position="753"/>
    </location>
</feature>
<feature type="compositionally biased region" description="Basic and acidic residues" evidence="1">
    <location>
        <begin position="1023"/>
        <end position="1052"/>
    </location>
</feature>
<dbReference type="InterPro" id="IPR031406">
    <property type="entry name" value="NRIP1_RD2"/>
</dbReference>
<dbReference type="AlphaFoldDB" id="A0A6J2VJI7"/>
<organism evidence="5 6">
    <name type="scientific">Chanos chanos</name>
    <name type="common">Milkfish</name>
    <name type="synonym">Mugil chanos</name>
    <dbReference type="NCBI Taxonomy" id="29144"/>
    <lineage>
        <taxon>Eukaryota</taxon>
        <taxon>Metazoa</taxon>
        <taxon>Chordata</taxon>
        <taxon>Craniata</taxon>
        <taxon>Vertebrata</taxon>
        <taxon>Euteleostomi</taxon>
        <taxon>Actinopterygii</taxon>
        <taxon>Neopterygii</taxon>
        <taxon>Teleostei</taxon>
        <taxon>Ostariophysi</taxon>
        <taxon>Gonorynchiformes</taxon>
        <taxon>Chanidae</taxon>
        <taxon>Chanos</taxon>
    </lineage>
</organism>
<dbReference type="GeneID" id="115813678"/>
<evidence type="ECO:0000313" key="6">
    <source>
        <dbReference type="RefSeq" id="XP_030632077.1"/>
    </source>
</evidence>
<feature type="domain" description="Nuclear receptor-interacting protein 1 repression" evidence="3">
    <location>
        <begin position="432"/>
        <end position="746"/>
    </location>
</feature>
<feature type="compositionally biased region" description="Pro residues" evidence="1">
    <location>
        <begin position="917"/>
        <end position="935"/>
    </location>
</feature>
<proteinExistence type="predicted"/>
<dbReference type="InterPro" id="IPR031405">
    <property type="entry name" value="NRIP1_RD1"/>
</dbReference>
<feature type="compositionally biased region" description="Polar residues" evidence="1">
    <location>
        <begin position="340"/>
        <end position="353"/>
    </location>
</feature>
<dbReference type="PANTHER" id="PTHR15088:SF0">
    <property type="entry name" value="NUCLEAR RECEPTOR-INTERACTING PROTEIN 1"/>
    <property type="match status" value="1"/>
</dbReference>
<feature type="compositionally biased region" description="Acidic residues" evidence="1">
    <location>
        <begin position="110"/>
        <end position="121"/>
    </location>
</feature>
<keyword evidence="5" id="KW-1185">Reference proteome</keyword>
<dbReference type="Proteomes" id="UP000504632">
    <property type="component" value="Chromosome 6"/>
</dbReference>
<feature type="region of interest" description="Disordered" evidence="1">
    <location>
        <begin position="467"/>
        <end position="498"/>
    </location>
</feature>
<dbReference type="InterPro" id="IPR031408">
    <property type="entry name" value="NRIP1_RD4"/>
</dbReference>
<dbReference type="OrthoDB" id="9878150at2759"/>
<feature type="region of interest" description="Disordered" evidence="1">
    <location>
        <begin position="414"/>
        <end position="454"/>
    </location>
</feature>
<feature type="region of interest" description="Disordered" evidence="1">
    <location>
        <begin position="959"/>
        <end position="1059"/>
    </location>
</feature>
<dbReference type="Pfam" id="PF15690">
    <property type="entry name" value="NRIP1_repr_4"/>
    <property type="match status" value="1"/>
</dbReference>
<dbReference type="GO" id="GO:0003712">
    <property type="term" value="F:transcription coregulator activity"/>
    <property type="evidence" value="ECO:0007669"/>
    <property type="project" value="InterPro"/>
</dbReference>
<evidence type="ECO:0000259" key="2">
    <source>
        <dbReference type="Pfam" id="PF15687"/>
    </source>
</evidence>
<feature type="compositionally biased region" description="Polar residues" evidence="1">
    <location>
        <begin position="887"/>
        <end position="908"/>
    </location>
</feature>
<feature type="region of interest" description="Disordered" evidence="1">
    <location>
        <begin position="302"/>
        <end position="393"/>
    </location>
</feature>
<feature type="compositionally biased region" description="Basic and acidic residues" evidence="1">
    <location>
        <begin position="418"/>
        <end position="452"/>
    </location>
</feature>
<reference evidence="6" key="1">
    <citation type="submission" date="2025-08" db="UniProtKB">
        <authorList>
            <consortium name="RefSeq"/>
        </authorList>
    </citation>
    <scope>IDENTIFICATION</scope>
</reference>
<feature type="compositionally biased region" description="Basic and acidic residues" evidence="1">
    <location>
        <begin position="874"/>
        <end position="883"/>
    </location>
</feature>
<feature type="region of interest" description="Disordered" evidence="1">
    <location>
        <begin position="779"/>
        <end position="813"/>
    </location>
</feature>
<dbReference type="FunCoup" id="A0A6J2VJI7">
    <property type="interactions" value="911"/>
</dbReference>
<feature type="compositionally biased region" description="Low complexity" evidence="1">
    <location>
        <begin position="354"/>
        <end position="368"/>
    </location>
</feature>
<dbReference type="RefSeq" id="XP_030632077.1">
    <property type="nucleotide sequence ID" value="XM_030776217.1"/>
</dbReference>
<feature type="compositionally biased region" description="Polar residues" evidence="1">
    <location>
        <begin position="690"/>
        <end position="699"/>
    </location>
</feature>
<dbReference type="GO" id="GO:0005634">
    <property type="term" value="C:nucleus"/>
    <property type="evidence" value="ECO:0007669"/>
    <property type="project" value="InterPro"/>
</dbReference>
<dbReference type="Pfam" id="PF15687">
    <property type="entry name" value="NRIP1_repr_1"/>
    <property type="match status" value="1"/>
</dbReference>
<feature type="region of interest" description="Disordered" evidence="1">
    <location>
        <begin position="1109"/>
        <end position="1136"/>
    </location>
</feature>
<evidence type="ECO:0000313" key="5">
    <source>
        <dbReference type="Proteomes" id="UP000504632"/>
    </source>
</evidence>
<feature type="region of interest" description="Disordered" evidence="1">
    <location>
        <begin position="33"/>
        <end position="131"/>
    </location>
</feature>
<feature type="compositionally biased region" description="Low complexity" evidence="1">
    <location>
        <begin position="327"/>
        <end position="339"/>
    </location>
</feature>
<dbReference type="PANTHER" id="PTHR15088">
    <property type="entry name" value="NUCLEAR FACTOR RIP140"/>
    <property type="match status" value="1"/>
</dbReference>
<dbReference type="Pfam" id="PF15688">
    <property type="entry name" value="NRIP1_repr_2"/>
    <property type="match status" value="1"/>
</dbReference>
<evidence type="ECO:0000259" key="3">
    <source>
        <dbReference type="Pfam" id="PF15688"/>
    </source>
</evidence>
<dbReference type="GO" id="GO:0006357">
    <property type="term" value="P:regulation of transcription by RNA polymerase II"/>
    <property type="evidence" value="ECO:0007669"/>
    <property type="project" value="InterPro"/>
</dbReference>
<feature type="compositionally biased region" description="Low complexity" evidence="1">
    <location>
        <begin position="468"/>
        <end position="480"/>
    </location>
</feature>
<evidence type="ECO:0000259" key="4">
    <source>
        <dbReference type="Pfam" id="PF15690"/>
    </source>
</evidence>
<feature type="compositionally biased region" description="Basic and acidic residues" evidence="1">
    <location>
        <begin position="850"/>
        <end position="862"/>
    </location>
</feature>
<evidence type="ECO:0000256" key="1">
    <source>
        <dbReference type="SAM" id="MobiDB-lite"/>
    </source>
</evidence>
<feature type="region of interest" description="Disordered" evidence="1">
    <location>
        <begin position="842"/>
        <end position="946"/>
    </location>
</feature>
<keyword evidence="6" id="KW-0675">Receptor</keyword>
<protein>
    <submittedName>
        <fullName evidence="6">Nuclear receptor-interacting protein 1</fullName>
    </submittedName>
</protein>
<gene>
    <name evidence="6" type="primary">nrip1a</name>
</gene>
<dbReference type="InParanoid" id="A0A6J2VJI7"/>
<feature type="domain" description="Nuclear receptor-interacting protein 1 repression" evidence="2">
    <location>
        <begin position="27"/>
        <end position="347"/>
    </location>
</feature>